<sequence>MTDETDFAATAEEAGALKEVLDDLERRSRSFGSALTGALASATRGGKGLEDVLRSAGLRLTEIALSAGLKPLEGLLSSAISGLAGSLGGATAFADGGVPGRVTPFAAGGVVSAPTYFPMDGQTGLMGEAGSEAILPLKRGADGVLGVASSGGGAMNVVFNVTAPDAQSFRKSEGQIAAMLTRTVGRGRRGM</sequence>
<proteinExistence type="predicted"/>
<dbReference type="RefSeq" id="WP_209853816.1">
    <property type="nucleotide sequence ID" value="NZ_JAGGJV010000005.1"/>
</dbReference>
<evidence type="ECO:0000313" key="2">
    <source>
        <dbReference type="Proteomes" id="UP000823786"/>
    </source>
</evidence>
<name>A0ABS4EPE0_9HYPH</name>
<protein>
    <submittedName>
        <fullName evidence="1">Phage-related minor tail protein</fullName>
    </submittedName>
</protein>
<reference evidence="1 2" key="1">
    <citation type="submission" date="2021-03" db="EMBL/GenBank/DDBJ databases">
        <title>Genomic Encyclopedia of Type Strains, Phase IV (KMG-IV): sequencing the most valuable type-strain genomes for metagenomic binning, comparative biology and taxonomic classification.</title>
        <authorList>
            <person name="Goeker M."/>
        </authorList>
    </citation>
    <scope>NUCLEOTIDE SEQUENCE [LARGE SCALE GENOMIC DNA]</scope>
    <source>
        <strain evidence="1 2">DSM 26427</strain>
    </source>
</reference>
<gene>
    <name evidence="1" type="ORF">J2Z75_003327</name>
</gene>
<dbReference type="Proteomes" id="UP000823786">
    <property type="component" value="Unassembled WGS sequence"/>
</dbReference>
<organism evidence="1 2">
    <name type="scientific">Rhizobium herbae</name>
    <dbReference type="NCBI Taxonomy" id="508661"/>
    <lineage>
        <taxon>Bacteria</taxon>
        <taxon>Pseudomonadati</taxon>
        <taxon>Pseudomonadota</taxon>
        <taxon>Alphaproteobacteria</taxon>
        <taxon>Hyphomicrobiales</taxon>
        <taxon>Rhizobiaceae</taxon>
        <taxon>Rhizobium/Agrobacterium group</taxon>
        <taxon>Rhizobium</taxon>
    </lineage>
</organism>
<evidence type="ECO:0000313" key="1">
    <source>
        <dbReference type="EMBL" id="MBP1859810.1"/>
    </source>
</evidence>
<dbReference type="EMBL" id="JAGGJV010000005">
    <property type="protein sequence ID" value="MBP1859810.1"/>
    <property type="molecule type" value="Genomic_DNA"/>
</dbReference>
<keyword evidence="2" id="KW-1185">Reference proteome</keyword>
<accession>A0ABS4EPE0</accession>
<comment type="caution">
    <text evidence="1">The sequence shown here is derived from an EMBL/GenBank/DDBJ whole genome shotgun (WGS) entry which is preliminary data.</text>
</comment>